<dbReference type="InterPro" id="IPR036388">
    <property type="entry name" value="WH-like_DNA-bd_sf"/>
</dbReference>
<name>A0ABY5QWV3_9HYPH</name>
<keyword evidence="2" id="KW-0238">DNA-binding</keyword>
<dbReference type="Gene3D" id="1.10.10.10">
    <property type="entry name" value="Winged helix-like DNA-binding domain superfamily/Winged helix DNA-binding domain"/>
    <property type="match status" value="1"/>
</dbReference>
<evidence type="ECO:0000256" key="3">
    <source>
        <dbReference type="ARBA" id="ARBA00023163"/>
    </source>
</evidence>
<reference evidence="5" key="1">
    <citation type="submission" date="2020-09" db="EMBL/GenBank/DDBJ databases">
        <title>Rhizobia associated with sainfoin plants.</title>
        <authorList>
            <person name="Asharfi S."/>
            <person name="Kuzmanovic N."/>
            <person name="Bunk B."/>
            <person name="Sproeer C."/>
            <person name="Becker M."/>
            <person name="Thuenen T."/>
        </authorList>
    </citation>
    <scope>NUCLEOTIDE SEQUENCE</scope>
    <source>
        <strain evidence="5">OM4</strain>
    </source>
</reference>
<dbReference type="EMBL" id="CP062229">
    <property type="protein sequence ID" value="UVC15409.1"/>
    <property type="molecule type" value="Genomic_DNA"/>
</dbReference>
<dbReference type="PRINTS" id="PR00038">
    <property type="entry name" value="HTHLUXR"/>
</dbReference>
<organism evidence="5 6">
    <name type="scientific">Mesorhizobium onobrychidis</name>
    <dbReference type="NCBI Taxonomy" id="2775404"/>
    <lineage>
        <taxon>Bacteria</taxon>
        <taxon>Pseudomonadati</taxon>
        <taxon>Pseudomonadota</taxon>
        <taxon>Alphaproteobacteria</taxon>
        <taxon>Hyphomicrobiales</taxon>
        <taxon>Phyllobacteriaceae</taxon>
        <taxon>Mesorhizobium</taxon>
    </lineage>
</organism>
<evidence type="ECO:0000256" key="2">
    <source>
        <dbReference type="ARBA" id="ARBA00023125"/>
    </source>
</evidence>
<dbReference type="InterPro" id="IPR016032">
    <property type="entry name" value="Sig_transdc_resp-reg_C-effctor"/>
</dbReference>
<dbReference type="PROSITE" id="PS50043">
    <property type="entry name" value="HTH_LUXR_2"/>
    <property type="match status" value="1"/>
</dbReference>
<evidence type="ECO:0000259" key="4">
    <source>
        <dbReference type="PROSITE" id="PS50043"/>
    </source>
</evidence>
<protein>
    <submittedName>
        <fullName evidence="5">LuxR family transcriptional regulator</fullName>
    </submittedName>
</protein>
<dbReference type="SUPFAM" id="SSF46894">
    <property type="entry name" value="C-terminal effector domain of the bipartite response regulators"/>
    <property type="match status" value="1"/>
</dbReference>
<feature type="domain" description="HTH luxR-type" evidence="4">
    <location>
        <begin position="209"/>
        <end position="274"/>
    </location>
</feature>
<proteinExistence type="predicted"/>
<dbReference type="Pfam" id="PF00196">
    <property type="entry name" value="GerE"/>
    <property type="match status" value="1"/>
</dbReference>
<evidence type="ECO:0000313" key="5">
    <source>
        <dbReference type="EMBL" id="UVC15409.1"/>
    </source>
</evidence>
<dbReference type="Gene3D" id="3.30.450.80">
    <property type="entry name" value="Transcription factor LuxR-like, autoinducer-binding domain"/>
    <property type="match status" value="1"/>
</dbReference>
<dbReference type="Proteomes" id="UP001058098">
    <property type="component" value="Chromosome"/>
</dbReference>
<keyword evidence="3" id="KW-0804">Transcription</keyword>
<dbReference type="InterPro" id="IPR036693">
    <property type="entry name" value="TF_LuxR_autoind-bd_dom_sf"/>
</dbReference>
<keyword evidence="1" id="KW-0805">Transcription regulation</keyword>
<dbReference type="CDD" id="cd06170">
    <property type="entry name" value="LuxR_C_like"/>
    <property type="match status" value="1"/>
</dbReference>
<accession>A0ABY5QWV3</accession>
<gene>
    <name evidence="5" type="ORF">IHQ72_33970</name>
</gene>
<keyword evidence="6" id="KW-1185">Reference proteome</keyword>
<dbReference type="PANTHER" id="PTHR44688:SF16">
    <property type="entry name" value="DNA-BINDING TRANSCRIPTIONAL ACTIVATOR DEVR_DOSR"/>
    <property type="match status" value="1"/>
</dbReference>
<sequence length="278" mass="31379">MESPRMTAVSRLAIGVSNQFSLVPSTDLRTAVKEAFAVEFGRFLDQADGVAQPEKLFDLVCAFALNFDCPWIAYGSPTPDHKLLKTPRRDRRVMLNYPDEWQQRYFEMGYDKIDPIIKTSRKRTGAFRWSEVYNDASTTEDERRVFEEAATFGLRSGVSIPLHCPDGSFAVVSFARVMDREFENITITYLELAAIHFLSRVAEFANSSGAEEPTSLSQREKECISWVARGKSSWETGKILEISDNTVNFHIKNVMRKLDVSSRTLAAIKAISAGIIEL</sequence>
<evidence type="ECO:0000313" key="6">
    <source>
        <dbReference type="Proteomes" id="UP001058098"/>
    </source>
</evidence>
<dbReference type="SUPFAM" id="SSF75516">
    <property type="entry name" value="Pheromone-binding domain of LuxR-like quorum-sensing transcription factors"/>
    <property type="match status" value="1"/>
</dbReference>
<dbReference type="InterPro" id="IPR000792">
    <property type="entry name" value="Tscrpt_reg_LuxR_C"/>
</dbReference>
<evidence type="ECO:0000256" key="1">
    <source>
        <dbReference type="ARBA" id="ARBA00023015"/>
    </source>
</evidence>
<dbReference type="PANTHER" id="PTHR44688">
    <property type="entry name" value="DNA-BINDING TRANSCRIPTIONAL ACTIVATOR DEVR_DOSR"/>
    <property type="match status" value="1"/>
</dbReference>
<dbReference type="Pfam" id="PF03472">
    <property type="entry name" value="Autoind_bind"/>
    <property type="match status" value="1"/>
</dbReference>
<dbReference type="InterPro" id="IPR005143">
    <property type="entry name" value="TF_LuxR_autoind-bd_dom"/>
</dbReference>
<dbReference type="SMART" id="SM00421">
    <property type="entry name" value="HTH_LUXR"/>
    <property type="match status" value="1"/>
</dbReference>